<evidence type="ECO:0000256" key="2">
    <source>
        <dbReference type="ARBA" id="ARBA00022723"/>
    </source>
</evidence>
<evidence type="ECO:0000256" key="1">
    <source>
        <dbReference type="ARBA" id="ARBA00010211"/>
    </source>
</evidence>
<dbReference type="InterPro" id="IPR011234">
    <property type="entry name" value="Fumarylacetoacetase-like_C"/>
</dbReference>
<reference evidence="4 5" key="1">
    <citation type="journal article" date="2014" name="Nature">
        <title>An environmental bacterial taxon with a large and distinct metabolic repertoire.</title>
        <authorList>
            <person name="Wilson M.C."/>
            <person name="Mori T."/>
            <person name="Ruckert C."/>
            <person name="Uria A.R."/>
            <person name="Helf M.J."/>
            <person name="Takada K."/>
            <person name="Gernert C."/>
            <person name="Steffens U.A."/>
            <person name="Heycke N."/>
            <person name="Schmitt S."/>
            <person name="Rinke C."/>
            <person name="Helfrich E.J."/>
            <person name="Brachmann A.O."/>
            <person name="Gurgui C."/>
            <person name="Wakimoto T."/>
            <person name="Kracht M."/>
            <person name="Crusemann M."/>
            <person name="Hentschel U."/>
            <person name="Abe I."/>
            <person name="Matsunaga S."/>
            <person name="Kalinowski J."/>
            <person name="Takeyama H."/>
            <person name="Piel J."/>
        </authorList>
    </citation>
    <scope>NUCLEOTIDE SEQUENCE [LARGE SCALE GENOMIC DNA]</scope>
    <source>
        <strain evidence="5">TSY2</strain>
    </source>
</reference>
<dbReference type="SUPFAM" id="SSF56529">
    <property type="entry name" value="FAH"/>
    <property type="match status" value="1"/>
</dbReference>
<dbReference type="EMBL" id="AZHX01002486">
    <property type="protein sequence ID" value="ETW94315.1"/>
    <property type="molecule type" value="Genomic_DNA"/>
</dbReference>
<feature type="domain" description="Fumarylacetoacetase-like C-terminal" evidence="3">
    <location>
        <begin position="18"/>
        <end position="183"/>
    </location>
</feature>
<comment type="similarity">
    <text evidence="1">Belongs to the FAH family.</text>
</comment>
<comment type="caution">
    <text evidence="4">The sequence shown here is derived from an EMBL/GenBank/DDBJ whole genome shotgun (WGS) entry which is preliminary data.</text>
</comment>
<name>W4L9H5_9BACT</name>
<dbReference type="GO" id="GO:0046872">
    <property type="term" value="F:metal ion binding"/>
    <property type="evidence" value="ECO:0007669"/>
    <property type="project" value="UniProtKB-KW"/>
</dbReference>
<dbReference type="HOGENOM" id="CLU_1424205_0_0_7"/>
<dbReference type="PATRIC" id="fig|1429439.4.peg.8231"/>
<dbReference type="AlphaFoldDB" id="W4L9H5"/>
<dbReference type="PANTHER" id="PTHR42796">
    <property type="entry name" value="FUMARYLACETOACETATE HYDROLASE DOMAIN-CONTAINING PROTEIN 2A-RELATED"/>
    <property type="match status" value="1"/>
</dbReference>
<sequence>PERWERALYEKVYDADRVEVFFKGAGWRMRGTGHPIRVRKDSQWSVPEPELAIVVNASGDIVGYTVGNDVSSRDIEGANPLYLPQAKIYDGSCAIGPGIVIDGPQAQRDLPIHMTIERAGGVIYDGETNTSQLKRNVEEIADWLTRELAFPEGVIVLTGTCLVPPDEFTLRAGDRVRIRVGDLVLDNPVGD</sequence>
<proteinExistence type="inferred from homology"/>
<dbReference type="InterPro" id="IPR036663">
    <property type="entry name" value="Fumarylacetoacetase_C_sf"/>
</dbReference>
<dbReference type="PANTHER" id="PTHR42796:SF7">
    <property type="entry name" value="2-DEHYDRO-3-DEOXY-D-ARABINONATE DEHYDRATASE"/>
    <property type="match status" value="1"/>
</dbReference>
<dbReference type="Gene3D" id="3.90.850.10">
    <property type="entry name" value="Fumarylacetoacetase-like, C-terminal domain"/>
    <property type="match status" value="1"/>
</dbReference>
<dbReference type="Proteomes" id="UP000019140">
    <property type="component" value="Unassembled WGS sequence"/>
</dbReference>
<evidence type="ECO:0000313" key="5">
    <source>
        <dbReference type="Proteomes" id="UP000019140"/>
    </source>
</evidence>
<dbReference type="GO" id="GO:0044281">
    <property type="term" value="P:small molecule metabolic process"/>
    <property type="evidence" value="ECO:0007669"/>
    <property type="project" value="UniProtKB-ARBA"/>
</dbReference>
<keyword evidence="2" id="KW-0479">Metal-binding</keyword>
<dbReference type="Pfam" id="PF01557">
    <property type="entry name" value="FAA_hydrolase"/>
    <property type="match status" value="1"/>
</dbReference>
<evidence type="ECO:0000259" key="3">
    <source>
        <dbReference type="Pfam" id="PF01557"/>
    </source>
</evidence>
<feature type="non-terminal residue" evidence="4">
    <location>
        <position position="1"/>
    </location>
</feature>
<gene>
    <name evidence="4" type="ORF">ETSY2_49970</name>
</gene>
<accession>W4L9H5</accession>
<protein>
    <recommendedName>
        <fullName evidence="3">Fumarylacetoacetase-like C-terminal domain-containing protein</fullName>
    </recommendedName>
</protein>
<organism evidence="4 5">
    <name type="scientific">Candidatus Entotheonella gemina</name>
    <dbReference type="NCBI Taxonomy" id="1429439"/>
    <lineage>
        <taxon>Bacteria</taxon>
        <taxon>Pseudomonadati</taxon>
        <taxon>Nitrospinota/Tectimicrobiota group</taxon>
        <taxon>Candidatus Tectimicrobiota</taxon>
        <taxon>Candidatus Entotheonellia</taxon>
        <taxon>Candidatus Entotheonellales</taxon>
        <taxon>Candidatus Entotheonellaceae</taxon>
        <taxon>Candidatus Entotheonella</taxon>
    </lineage>
</organism>
<dbReference type="InterPro" id="IPR051121">
    <property type="entry name" value="FAH"/>
</dbReference>
<keyword evidence="5" id="KW-1185">Reference proteome</keyword>
<evidence type="ECO:0000313" key="4">
    <source>
        <dbReference type="EMBL" id="ETW94315.1"/>
    </source>
</evidence>
<dbReference type="GO" id="GO:0003824">
    <property type="term" value="F:catalytic activity"/>
    <property type="evidence" value="ECO:0007669"/>
    <property type="project" value="InterPro"/>
</dbReference>